<evidence type="ECO:0000256" key="1">
    <source>
        <dbReference type="SAM" id="Coils"/>
    </source>
</evidence>
<dbReference type="KEGG" id="pri:PRIO_0220"/>
<name>A0A0E4H9W1_9BACL</name>
<sequence length="198" mass="21176">MEWLKELLKKAGVEESKVDGLIGDVNKELPKHFVPKSQYNELTDTKKKLEKDITDRDTQLEALSKDAGASETLKAEIARLQGENKTTKEKYEADLKDMTLNNAITAALNGKVHNEKVVTGLIDKNKLVIGDDGKVVGLDEQLTTLKTSDAYLFKPDEPGAGGGPGGFRVGGGGNGSGAGQATNEQLASIFGVADSKQF</sequence>
<dbReference type="EMBL" id="LN831776">
    <property type="protein sequence ID" value="CQR51473.1"/>
    <property type="molecule type" value="Genomic_DNA"/>
</dbReference>
<evidence type="ECO:0000313" key="3">
    <source>
        <dbReference type="EMBL" id="CQR51473.1"/>
    </source>
</evidence>
<proteinExistence type="predicted"/>
<feature type="region of interest" description="Disordered" evidence="2">
    <location>
        <begin position="155"/>
        <end position="180"/>
    </location>
</feature>
<dbReference type="PATRIC" id="fig|1073571.4.peg.204"/>
<dbReference type="Proteomes" id="UP000033163">
    <property type="component" value="Chromosome I"/>
</dbReference>
<evidence type="ECO:0000256" key="2">
    <source>
        <dbReference type="SAM" id="MobiDB-lite"/>
    </source>
</evidence>
<dbReference type="Pfam" id="PF06810">
    <property type="entry name" value="Phage_scaffold"/>
    <property type="match status" value="1"/>
</dbReference>
<accession>A0A0E4H9W1</accession>
<dbReference type="HOGENOM" id="CLU_112809_0_1_9"/>
<dbReference type="RefSeq" id="WP_020425996.1">
    <property type="nucleotide sequence ID" value="NZ_AGBD01000057.1"/>
</dbReference>
<keyword evidence="1" id="KW-0175">Coiled coil</keyword>
<organism evidence="3 4">
    <name type="scientific">Paenibacillus riograndensis SBR5</name>
    <dbReference type="NCBI Taxonomy" id="1073571"/>
    <lineage>
        <taxon>Bacteria</taxon>
        <taxon>Bacillati</taxon>
        <taxon>Bacillota</taxon>
        <taxon>Bacilli</taxon>
        <taxon>Bacillales</taxon>
        <taxon>Paenibacillaceae</taxon>
        <taxon>Paenibacillus</taxon>
        <taxon>Paenibacillus sonchi group</taxon>
    </lineage>
</organism>
<gene>
    <name evidence="3" type="ORF">PRIO_0220</name>
</gene>
<dbReference type="InterPro" id="IPR009636">
    <property type="entry name" value="SCAF"/>
</dbReference>
<reference evidence="4" key="1">
    <citation type="submission" date="2015-03" db="EMBL/GenBank/DDBJ databases">
        <authorList>
            <person name="Wibberg D."/>
        </authorList>
    </citation>
    <scope>NUCLEOTIDE SEQUENCE [LARGE SCALE GENOMIC DNA]</scope>
</reference>
<protein>
    <submittedName>
        <fullName evidence="3">Minor structural GP20 protein</fullName>
    </submittedName>
</protein>
<dbReference type="AlphaFoldDB" id="A0A0E4H9W1"/>
<feature type="compositionally biased region" description="Gly residues" evidence="2">
    <location>
        <begin position="159"/>
        <end position="178"/>
    </location>
</feature>
<feature type="coiled-coil region" evidence="1">
    <location>
        <begin position="46"/>
        <end position="90"/>
    </location>
</feature>
<evidence type="ECO:0000313" key="4">
    <source>
        <dbReference type="Proteomes" id="UP000033163"/>
    </source>
</evidence>